<evidence type="ECO:0000259" key="6">
    <source>
        <dbReference type="Pfam" id="PF03719"/>
    </source>
</evidence>
<dbReference type="SUPFAM" id="SSF54211">
    <property type="entry name" value="Ribosomal protein S5 domain 2-like"/>
    <property type="match status" value="1"/>
</dbReference>
<evidence type="ECO:0000256" key="1">
    <source>
        <dbReference type="ARBA" id="ARBA00008945"/>
    </source>
</evidence>
<dbReference type="GO" id="GO:0003723">
    <property type="term" value="F:RNA binding"/>
    <property type="evidence" value="ECO:0007669"/>
    <property type="project" value="InterPro"/>
</dbReference>
<dbReference type="GO" id="GO:0005840">
    <property type="term" value="C:ribosome"/>
    <property type="evidence" value="ECO:0007669"/>
    <property type="project" value="UniProtKB-KW"/>
</dbReference>
<dbReference type="Gene3D" id="3.30.160.20">
    <property type="match status" value="1"/>
</dbReference>
<dbReference type="InterPro" id="IPR020568">
    <property type="entry name" value="Ribosomal_Su5_D2-typ_SF"/>
</dbReference>
<dbReference type="GO" id="GO:0005737">
    <property type="term" value="C:cytoplasm"/>
    <property type="evidence" value="ECO:0007669"/>
    <property type="project" value="UniProtKB-ARBA"/>
</dbReference>
<evidence type="ECO:0000313" key="7">
    <source>
        <dbReference type="EMBL" id="KKW34581.1"/>
    </source>
</evidence>
<reference evidence="7 8" key="1">
    <citation type="journal article" date="2015" name="Nature">
        <title>rRNA introns, odd ribosomes, and small enigmatic genomes across a large radiation of phyla.</title>
        <authorList>
            <person name="Brown C.T."/>
            <person name="Hug L.A."/>
            <person name="Thomas B.C."/>
            <person name="Sharon I."/>
            <person name="Castelle C.J."/>
            <person name="Singh A."/>
            <person name="Wilkins M.J."/>
            <person name="Williams K.H."/>
            <person name="Banfield J.F."/>
        </authorList>
    </citation>
    <scope>NUCLEOTIDE SEQUENCE [LARGE SCALE GENOMIC DNA]</scope>
</reference>
<dbReference type="InterPro" id="IPR000851">
    <property type="entry name" value="Ribosomal_uS5"/>
</dbReference>
<dbReference type="GO" id="GO:0003735">
    <property type="term" value="F:structural constituent of ribosome"/>
    <property type="evidence" value="ECO:0007669"/>
    <property type="project" value="InterPro"/>
</dbReference>
<accession>A0A0G1XUC2</accession>
<dbReference type="EMBL" id="LCRM01000069">
    <property type="protein sequence ID" value="KKW34581.1"/>
    <property type="molecule type" value="Genomic_DNA"/>
</dbReference>
<comment type="caution">
    <text evidence="7">The sequence shown here is derived from an EMBL/GenBank/DDBJ whole genome shotgun (WGS) entry which is preliminary data.</text>
</comment>
<sequence>MQLRRRHVPHAEVVAEATATVAEAAAGVRAAEVRAMTVRVGVGKAADTQLAIEKATRAAKRNMIHLSLTKNRSIPFNVESKYCASVVEIRPSPGRGLVAGSSVRSVLELAGVTDVTAKLLSRSKNPINNARAAIQALKSLPQIQ</sequence>
<evidence type="ECO:0000256" key="4">
    <source>
        <dbReference type="ARBA" id="ARBA00035255"/>
    </source>
</evidence>
<evidence type="ECO:0000256" key="2">
    <source>
        <dbReference type="ARBA" id="ARBA00022980"/>
    </source>
</evidence>
<evidence type="ECO:0000313" key="8">
    <source>
        <dbReference type="Proteomes" id="UP000034290"/>
    </source>
</evidence>
<gene>
    <name evidence="7" type="ORF">UY81_C0069G0004</name>
</gene>
<comment type="similarity">
    <text evidence="1">Belongs to the universal ribosomal protein uS5 family.</text>
</comment>
<dbReference type="PANTHER" id="PTHR48277">
    <property type="entry name" value="MITOCHONDRIAL RIBOSOMAL PROTEIN S5"/>
    <property type="match status" value="1"/>
</dbReference>
<dbReference type="GO" id="GO:1990904">
    <property type="term" value="C:ribonucleoprotein complex"/>
    <property type="evidence" value="ECO:0007669"/>
    <property type="project" value="UniProtKB-KW"/>
</dbReference>
<name>A0A0G1XUC2_9BACT</name>
<keyword evidence="2 7" id="KW-0689">Ribosomal protein</keyword>
<proteinExistence type="inferred from homology"/>
<dbReference type="Proteomes" id="UP000034290">
    <property type="component" value="Unassembled WGS sequence"/>
</dbReference>
<dbReference type="Pfam" id="PF03719">
    <property type="entry name" value="Ribosomal_S5_C"/>
    <property type="match status" value="1"/>
</dbReference>
<feature type="domain" description="Small ribosomal subunit protein uS5 C-terminal" evidence="6">
    <location>
        <begin position="81"/>
        <end position="142"/>
    </location>
</feature>
<dbReference type="AlphaFoldDB" id="A0A0G1XUC2"/>
<organism evidence="7 8">
    <name type="scientific">Candidatus Giovannonibacteria bacterium GW2011_GWA2_53_7</name>
    <dbReference type="NCBI Taxonomy" id="1618650"/>
    <lineage>
        <taxon>Bacteria</taxon>
        <taxon>Candidatus Giovannoniibacteriota</taxon>
    </lineage>
</organism>
<dbReference type="PANTHER" id="PTHR48277:SF1">
    <property type="entry name" value="MITOCHONDRIAL RIBOSOMAL PROTEIN S5"/>
    <property type="match status" value="1"/>
</dbReference>
<dbReference type="InterPro" id="IPR014721">
    <property type="entry name" value="Ribsml_uS5_D2-typ_fold_subgr"/>
</dbReference>
<dbReference type="FunFam" id="3.30.230.10:FF:000002">
    <property type="entry name" value="30S ribosomal protein S5"/>
    <property type="match status" value="1"/>
</dbReference>
<dbReference type="Gene3D" id="3.30.230.10">
    <property type="match status" value="1"/>
</dbReference>
<dbReference type="GO" id="GO:0006412">
    <property type="term" value="P:translation"/>
    <property type="evidence" value="ECO:0007669"/>
    <property type="project" value="InterPro"/>
</dbReference>
<evidence type="ECO:0000256" key="3">
    <source>
        <dbReference type="ARBA" id="ARBA00023274"/>
    </source>
</evidence>
<evidence type="ECO:0000256" key="5">
    <source>
        <dbReference type="ARBA" id="ARBA00035519"/>
    </source>
</evidence>
<keyword evidence="3" id="KW-0687">Ribonucleoprotein</keyword>
<protein>
    <recommendedName>
        <fullName evidence="4">Small ribosomal subunit protein uS5</fullName>
    </recommendedName>
    <alternativeName>
        <fullName evidence="5">30S ribosomal protein S5</fullName>
    </alternativeName>
</protein>
<dbReference type="InterPro" id="IPR005324">
    <property type="entry name" value="Ribosomal_uS5_C"/>
</dbReference>